<feature type="signal peptide" evidence="19">
    <location>
        <begin position="1"/>
        <end position="19"/>
    </location>
</feature>
<dbReference type="Gene3D" id="1.10.1040.10">
    <property type="entry name" value="N-(1-d-carboxylethyl)-l-norvaline Dehydrogenase, domain 2"/>
    <property type="match status" value="1"/>
</dbReference>
<dbReference type="EC" id="1.1.1.94" evidence="11 14"/>
<feature type="binding site" evidence="14">
    <location>
        <position position="253"/>
    </location>
    <ligand>
        <name>sn-glycerol 3-phosphate</name>
        <dbReference type="ChEBI" id="CHEBI:57597"/>
    </ligand>
</feature>
<dbReference type="Proteomes" id="UP000594771">
    <property type="component" value="Chromosome"/>
</dbReference>
<feature type="active site" description="Proton acceptor" evidence="14 15">
    <location>
        <position position="200"/>
    </location>
</feature>
<name>A0A109RES7_9LACT</name>
<keyword evidence="14" id="KW-0963">Cytoplasm</keyword>
<dbReference type="Proteomes" id="UP001069145">
    <property type="component" value="Unassembled WGS sequence"/>
</dbReference>
<keyword evidence="6 14" id="KW-0520">NAD</keyword>
<dbReference type="FunFam" id="1.10.1040.10:FF:000001">
    <property type="entry name" value="Glycerol-3-phosphate dehydrogenase [NAD(P)+]"/>
    <property type="match status" value="1"/>
</dbReference>
<feature type="binding site" evidence="14">
    <location>
        <position position="34"/>
    </location>
    <ligand>
        <name>NADPH</name>
        <dbReference type="ChEBI" id="CHEBI:57783"/>
    </ligand>
</feature>
<evidence type="ECO:0000256" key="13">
    <source>
        <dbReference type="ARBA" id="ARBA00080511"/>
    </source>
</evidence>
<dbReference type="OrthoDB" id="9812273at2"/>
<dbReference type="FunFam" id="3.40.50.720:FF:000019">
    <property type="entry name" value="Glycerol-3-phosphate dehydrogenase [NAD(P)+]"/>
    <property type="match status" value="1"/>
</dbReference>
<keyword evidence="7 14" id="KW-0443">Lipid metabolism</keyword>
<evidence type="ECO:0000256" key="5">
    <source>
        <dbReference type="ARBA" id="ARBA00023002"/>
    </source>
</evidence>
<comment type="similarity">
    <text evidence="1 14 18">Belongs to the NAD-dependent glycerol-3-phosphate dehydrogenase family.</text>
</comment>
<evidence type="ECO:0000256" key="6">
    <source>
        <dbReference type="ARBA" id="ARBA00023027"/>
    </source>
</evidence>
<keyword evidence="9 14" id="KW-1208">Phospholipid metabolism</keyword>
<gene>
    <name evidence="14" type="primary">gpsA</name>
    <name evidence="23" type="ORF">I6G68_02265</name>
    <name evidence="22" type="ORF">ODY43_02595</name>
</gene>
<keyword evidence="4 14" id="KW-0521">NADP</keyword>
<keyword evidence="25" id="KW-1185">Reference proteome</keyword>
<dbReference type="GO" id="GO:0051287">
    <property type="term" value="F:NAD binding"/>
    <property type="evidence" value="ECO:0007669"/>
    <property type="project" value="InterPro"/>
</dbReference>
<evidence type="ECO:0000256" key="4">
    <source>
        <dbReference type="ARBA" id="ARBA00022857"/>
    </source>
</evidence>
<feature type="binding site" evidence="14">
    <location>
        <position position="114"/>
    </location>
    <ligand>
        <name>sn-glycerol 3-phosphate</name>
        <dbReference type="ChEBI" id="CHEBI:57597"/>
    </ligand>
</feature>
<dbReference type="InterPro" id="IPR006109">
    <property type="entry name" value="G3P_DH_NAD-dep_C"/>
</dbReference>
<feature type="binding site" evidence="14">
    <location>
        <position position="200"/>
    </location>
    <ligand>
        <name>sn-glycerol 3-phosphate</name>
        <dbReference type="ChEBI" id="CHEBI:57597"/>
    </ligand>
</feature>
<dbReference type="Pfam" id="PF07479">
    <property type="entry name" value="NAD_Gly3P_dh_C"/>
    <property type="match status" value="1"/>
</dbReference>
<sequence>MVKQAISLLGAGSWGTALAMVLAENGHQVTLWTHRQNQADEINQEHTNAAYLKEVTLPKDIVATSDLEAAVKGAQVIGFVVPTNAIRGVAGQVADILRQADADAGMPLVFHAAKGLELETHERVSVILEESLKGLAIQGPVVLSGPSHAEEVARHDITGITAACQDLAAAEALQALFMNAYFRVYTNDDVVGVELGGALKNIIALCSGAIAGLGFGDNAKAILMTRGLAEITRLGVALGADPFTFAGLSGIGDLIVTCTSPFSRNWQAGYQIGQGKSVSEVLDHMGMIVEGVHTTKSAYELAQKVGIEMPITQTTYQVLYDHKDLRKLVEDLMKRQGKQEVGLDRLALEQSLAKQARLND</sequence>
<dbReference type="GO" id="GO:0046168">
    <property type="term" value="P:glycerol-3-phosphate catabolic process"/>
    <property type="evidence" value="ECO:0007669"/>
    <property type="project" value="InterPro"/>
</dbReference>
<dbReference type="InterPro" id="IPR036291">
    <property type="entry name" value="NAD(P)-bd_dom_sf"/>
</dbReference>
<dbReference type="GO" id="GO:0006650">
    <property type="term" value="P:glycerophospholipid metabolic process"/>
    <property type="evidence" value="ECO:0007669"/>
    <property type="project" value="UniProtKB-UniRule"/>
</dbReference>
<feature type="binding site" evidence="14">
    <location>
        <position position="147"/>
    </location>
    <ligand>
        <name>sn-glycerol 3-phosphate</name>
        <dbReference type="ChEBI" id="CHEBI:57597"/>
    </ligand>
</feature>
<dbReference type="InterPro" id="IPR011128">
    <property type="entry name" value="G3P_DH_NAD-dep_N"/>
</dbReference>
<comment type="pathway">
    <text evidence="14">Membrane lipid metabolism; glycerophospholipid metabolism.</text>
</comment>
<feature type="chain" id="PRO_5039531324" description="Glycerol-3-phosphate dehydrogenase [NAD(P)+]" evidence="19">
    <location>
        <begin position="20"/>
        <end position="360"/>
    </location>
</feature>
<feature type="binding site" evidence="14">
    <location>
        <position position="149"/>
    </location>
    <ligand>
        <name>NADPH</name>
        <dbReference type="ChEBI" id="CHEBI:57783"/>
    </ligand>
</feature>
<evidence type="ECO:0000256" key="1">
    <source>
        <dbReference type="ARBA" id="ARBA00011009"/>
    </source>
</evidence>
<dbReference type="EMBL" id="JAOTML010000002">
    <property type="protein sequence ID" value="MCY3052866.1"/>
    <property type="molecule type" value="Genomic_DNA"/>
</dbReference>
<feature type="binding site" evidence="14">
    <location>
        <position position="145"/>
    </location>
    <ligand>
        <name>sn-glycerol 3-phosphate</name>
        <dbReference type="ChEBI" id="CHEBI:57597"/>
    </ligand>
</feature>
<evidence type="ECO:0000256" key="16">
    <source>
        <dbReference type="PIRSR" id="PIRSR000114-2"/>
    </source>
</evidence>
<dbReference type="NCBIfam" id="NF000942">
    <property type="entry name" value="PRK00094.1-4"/>
    <property type="match status" value="1"/>
</dbReference>
<proteinExistence type="inferred from homology"/>
<feature type="domain" description="Glycerol-3-phosphate dehydrogenase NAD-dependent C-terminal" evidence="21">
    <location>
        <begin position="189"/>
        <end position="330"/>
    </location>
</feature>
<comment type="catalytic activity">
    <reaction evidence="10">
        <text>sn-glycerol 3-phosphate + NADP(+) = dihydroxyacetone phosphate + NADPH + H(+)</text>
        <dbReference type="Rhea" id="RHEA:11096"/>
        <dbReference type="ChEBI" id="CHEBI:15378"/>
        <dbReference type="ChEBI" id="CHEBI:57597"/>
        <dbReference type="ChEBI" id="CHEBI:57642"/>
        <dbReference type="ChEBI" id="CHEBI:57783"/>
        <dbReference type="ChEBI" id="CHEBI:58349"/>
        <dbReference type="EC" id="1.1.1.94"/>
    </reaction>
    <physiologicalReaction direction="right-to-left" evidence="10">
        <dbReference type="Rhea" id="RHEA:11098"/>
    </physiologicalReaction>
</comment>
<feature type="binding site" evidence="14">
    <location>
        <position position="288"/>
    </location>
    <ligand>
        <name>NADPH</name>
        <dbReference type="ChEBI" id="CHEBI:57783"/>
    </ligand>
</feature>
<comment type="catalytic activity">
    <reaction evidence="14">
        <text>sn-glycerol 3-phosphate + NAD(+) = dihydroxyacetone phosphate + NADH + H(+)</text>
        <dbReference type="Rhea" id="RHEA:11092"/>
        <dbReference type="ChEBI" id="CHEBI:15378"/>
        <dbReference type="ChEBI" id="CHEBI:57540"/>
        <dbReference type="ChEBI" id="CHEBI:57597"/>
        <dbReference type="ChEBI" id="CHEBI:57642"/>
        <dbReference type="ChEBI" id="CHEBI:57945"/>
        <dbReference type="EC" id="1.1.1.94"/>
    </reaction>
</comment>
<reference evidence="22" key="2">
    <citation type="submission" date="2022-09" db="EMBL/GenBank/DDBJ databases">
        <title>Aerococcus urinae taxonomy study.</title>
        <authorList>
            <person name="Christensen J."/>
            <person name="Senneby E."/>
        </authorList>
    </citation>
    <scope>NUCLEOTIDE SEQUENCE</scope>
    <source>
        <strain evidence="22">NLD-066-U95</strain>
    </source>
</reference>
<dbReference type="PIRSF" id="PIRSF000114">
    <property type="entry name" value="Glycerol-3-P_dh"/>
    <property type="match status" value="1"/>
</dbReference>
<feature type="binding site" evidence="14">
    <location>
        <position position="264"/>
    </location>
    <ligand>
        <name>NADPH</name>
        <dbReference type="ChEBI" id="CHEBI:57783"/>
    </ligand>
</feature>
<feature type="binding site" evidence="14">
    <location>
        <position position="14"/>
    </location>
    <ligand>
        <name>NADPH</name>
        <dbReference type="ChEBI" id="CHEBI:57783"/>
    </ligand>
</feature>
<evidence type="ECO:0000256" key="14">
    <source>
        <dbReference type="HAMAP-Rule" id="MF_00394"/>
    </source>
</evidence>
<dbReference type="KEGG" id="aun:AWM73_07750"/>
<keyword evidence="8 14" id="KW-0594">Phospholipid biosynthesis</keyword>
<evidence type="ECO:0000256" key="2">
    <source>
        <dbReference type="ARBA" id="ARBA00022516"/>
    </source>
</evidence>
<evidence type="ECO:0000256" key="18">
    <source>
        <dbReference type="RuleBase" id="RU000437"/>
    </source>
</evidence>
<dbReference type="SUPFAM" id="SSF51735">
    <property type="entry name" value="NAD(P)-binding Rossmann-fold domains"/>
    <property type="match status" value="1"/>
</dbReference>
<dbReference type="EMBL" id="CP065662">
    <property type="protein sequence ID" value="QPS01921.1"/>
    <property type="molecule type" value="Genomic_DNA"/>
</dbReference>
<dbReference type="InterPro" id="IPR013328">
    <property type="entry name" value="6PGD_dom2"/>
</dbReference>
<accession>A0A109RES7</accession>
<dbReference type="Gene3D" id="3.40.50.720">
    <property type="entry name" value="NAD(P)-binding Rossmann-like Domain"/>
    <property type="match status" value="1"/>
</dbReference>
<dbReference type="UniPathway" id="UPA00940"/>
<evidence type="ECO:0000256" key="19">
    <source>
        <dbReference type="SAM" id="SignalP"/>
    </source>
</evidence>
<keyword evidence="2 14" id="KW-0444">Lipid biosynthesis</keyword>
<evidence type="ECO:0000313" key="24">
    <source>
        <dbReference type="Proteomes" id="UP000594771"/>
    </source>
</evidence>
<dbReference type="PROSITE" id="PS00957">
    <property type="entry name" value="NAD_G3PDH"/>
    <property type="match status" value="1"/>
</dbReference>
<evidence type="ECO:0000259" key="21">
    <source>
        <dbReference type="Pfam" id="PF07479"/>
    </source>
</evidence>
<feature type="binding site" evidence="14">
    <location>
        <position position="114"/>
    </location>
    <ligand>
        <name>NADPH</name>
        <dbReference type="ChEBI" id="CHEBI:57783"/>
    </ligand>
</feature>
<dbReference type="NCBIfam" id="NF000940">
    <property type="entry name" value="PRK00094.1-2"/>
    <property type="match status" value="1"/>
</dbReference>
<feature type="binding site" evidence="14">
    <location>
        <position position="35"/>
    </location>
    <ligand>
        <name>NADPH</name>
        <dbReference type="ChEBI" id="CHEBI:57783"/>
    </ligand>
</feature>
<keyword evidence="3 14" id="KW-0547">Nucleotide-binding</keyword>
<dbReference type="GO" id="GO:0005829">
    <property type="term" value="C:cytosol"/>
    <property type="evidence" value="ECO:0007669"/>
    <property type="project" value="TreeGrafter"/>
</dbReference>
<keyword evidence="5 14" id="KW-0560">Oxidoreductase</keyword>
<dbReference type="Pfam" id="PF01210">
    <property type="entry name" value="NAD_Gly3P_dh_N"/>
    <property type="match status" value="1"/>
</dbReference>
<comment type="function">
    <text evidence="14">Catalyzes the reduction of the glycolytic intermediate dihydroxyacetone phosphate (DHAP) to sn-glycerol 3-phosphate (G3P), the key precursor for phospholipid synthesis.</text>
</comment>
<feature type="binding site" evidence="17">
    <location>
        <begin position="10"/>
        <end position="15"/>
    </location>
    <ligand>
        <name>NAD(+)</name>
        <dbReference type="ChEBI" id="CHEBI:57540"/>
    </ligand>
</feature>
<dbReference type="AlphaFoldDB" id="A0A109RES7"/>
<dbReference type="NCBIfam" id="NF000941">
    <property type="entry name" value="PRK00094.1-3"/>
    <property type="match status" value="1"/>
</dbReference>
<dbReference type="GeneID" id="35767299"/>
<feature type="domain" description="Glycerol-3-phosphate dehydrogenase NAD-dependent N-terminal" evidence="20">
    <location>
        <begin position="6"/>
        <end position="169"/>
    </location>
</feature>
<evidence type="ECO:0000256" key="3">
    <source>
        <dbReference type="ARBA" id="ARBA00022741"/>
    </source>
</evidence>
<feature type="binding site" evidence="16">
    <location>
        <position position="114"/>
    </location>
    <ligand>
        <name>substrate</name>
    </ligand>
</feature>
<dbReference type="PRINTS" id="PR00077">
    <property type="entry name" value="GPDHDRGNASE"/>
</dbReference>
<dbReference type="HAMAP" id="MF_00394">
    <property type="entry name" value="NAD_Glyc3P_dehydrog"/>
    <property type="match status" value="1"/>
</dbReference>
<evidence type="ECO:0000256" key="9">
    <source>
        <dbReference type="ARBA" id="ARBA00023264"/>
    </source>
</evidence>
<evidence type="ECO:0000313" key="23">
    <source>
        <dbReference type="EMBL" id="QPS01921.1"/>
    </source>
</evidence>
<evidence type="ECO:0000256" key="7">
    <source>
        <dbReference type="ARBA" id="ARBA00023098"/>
    </source>
</evidence>
<keyword evidence="19" id="KW-0732">Signal</keyword>
<dbReference type="GO" id="GO:0047952">
    <property type="term" value="F:glycerol-3-phosphate dehydrogenase [NAD(P)+] activity"/>
    <property type="evidence" value="ECO:0007669"/>
    <property type="project" value="UniProtKB-UniRule"/>
</dbReference>
<dbReference type="GO" id="GO:0046167">
    <property type="term" value="P:glycerol-3-phosphate biosynthetic process"/>
    <property type="evidence" value="ECO:0007669"/>
    <property type="project" value="UniProtKB-UniRule"/>
</dbReference>
<feature type="binding site" evidence="14">
    <location>
        <position position="263"/>
    </location>
    <ligand>
        <name>sn-glycerol 3-phosphate</name>
        <dbReference type="ChEBI" id="CHEBI:57597"/>
    </ligand>
</feature>
<feature type="binding site" evidence="14">
    <location>
        <position position="265"/>
    </location>
    <ligand>
        <name>sn-glycerol 3-phosphate</name>
        <dbReference type="ChEBI" id="CHEBI:57597"/>
    </ligand>
</feature>
<evidence type="ECO:0000259" key="20">
    <source>
        <dbReference type="Pfam" id="PF01210"/>
    </source>
</evidence>
<feature type="binding site" evidence="16">
    <location>
        <begin position="264"/>
        <end position="265"/>
    </location>
    <ligand>
        <name>substrate</name>
    </ligand>
</feature>
<dbReference type="PANTHER" id="PTHR11728">
    <property type="entry name" value="GLYCEROL-3-PHOSPHATE DEHYDROGENASE"/>
    <property type="match status" value="1"/>
</dbReference>
<evidence type="ECO:0000256" key="17">
    <source>
        <dbReference type="PIRSR" id="PIRSR000114-3"/>
    </source>
</evidence>
<evidence type="ECO:0000256" key="12">
    <source>
        <dbReference type="ARBA" id="ARBA00069372"/>
    </source>
</evidence>
<dbReference type="InterPro" id="IPR008927">
    <property type="entry name" value="6-PGluconate_DH-like_C_sf"/>
</dbReference>
<dbReference type="GO" id="GO:0008654">
    <property type="term" value="P:phospholipid biosynthetic process"/>
    <property type="evidence" value="ECO:0007669"/>
    <property type="project" value="UniProtKB-KW"/>
</dbReference>
<dbReference type="GO" id="GO:0005975">
    <property type="term" value="P:carbohydrate metabolic process"/>
    <property type="evidence" value="ECO:0007669"/>
    <property type="project" value="InterPro"/>
</dbReference>
<organism evidence="23 24">
    <name type="scientific">Aerococcus urinae</name>
    <dbReference type="NCBI Taxonomy" id="1376"/>
    <lineage>
        <taxon>Bacteria</taxon>
        <taxon>Bacillati</taxon>
        <taxon>Bacillota</taxon>
        <taxon>Bacilli</taxon>
        <taxon>Lactobacillales</taxon>
        <taxon>Aerococcaceae</taxon>
        <taxon>Aerococcus</taxon>
    </lineage>
</organism>
<feature type="binding site" evidence="14">
    <location>
        <position position="13"/>
    </location>
    <ligand>
        <name>NADPH</name>
        <dbReference type="ChEBI" id="CHEBI:57783"/>
    </ligand>
</feature>
<feature type="binding site" evidence="14">
    <location>
        <position position="51"/>
    </location>
    <ligand>
        <name>NADPH</name>
        <dbReference type="ChEBI" id="CHEBI:57783"/>
    </ligand>
</feature>
<evidence type="ECO:0000313" key="25">
    <source>
        <dbReference type="Proteomes" id="UP001069145"/>
    </source>
</evidence>
<evidence type="ECO:0000256" key="11">
    <source>
        <dbReference type="ARBA" id="ARBA00066687"/>
    </source>
</evidence>
<dbReference type="SUPFAM" id="SSF48179">
    <property type="entry name" value="6-phosphogluconate dehydrogenase C-terminal domain-like"/>
    <property type="match status" value="1"/>
</dbReference>
<feature type="binding site" evidence="17">
    <location>
        <position position="264"/>
    </location>
    <ligand>
        <name>NAD(+)</name>
        <dbReference type="ChEBI" id="CHEBI:57540"/>
    </ligand>
</feature>
<dbReference type="InterPro" id="IPR006168">
    <property type="entry name" value="G3P_DH_NAD-dep"/>
</dbReference>
<evidence type="ECO:0000313" key="22">
    <source>
        <dbReference type="EMBL" id="MCY3052866.1"/>
    </source>
</evidence>
<reference evidence="23 24" key="1">
    <citation type="submission" date="2020-12" db="EMBL/GenBank/DDBJ databases">
        <title>FDA dAtabase for Regulatory Grade micrObial Sequences (FDA-ARGOS): Supporting development and validation of Infectious Disease Dx tests.</title>
        <authorList>
            <person name="Sproer C."/>
            <person name="Gronow S."/>
            <person name="Severitt S."/>
            <person name="Schroder I."/>
            <person name="Tallon L."/>
            <person name="Sadzewicz L."/>
            <person name="Zhao X."/>
            <person name="Boylan J."/>
            <person name="Ott S."/>
            <person name="Bowen H."/>
            <person name="Vavikolanu K."/>
            <person name="Mehta A."/>
            <person name="Aluvathingal J."/>
            <person name="Nadendla S."/>
            <person name="Lowell S."/>
            <person name="Myers T."/>
            <person name="Yan Y."/>
            <person name="Sichtig H."/>
        </authorList>
    </citation>
    <scope>NUCLEOTIDE SEQUENCE [LARGE SCALE GENOMIC DNA]</scope>
    <source>
        <strain evidence="23 24">FDAARGOS_911</strain>
    </source>
</reference>
<feature type="binding site" evidence="14">
    <location>
        <position position="290"/>
    </location>
    <ligand>
        <name>NADPH</name>
        <dbReference type="ChEBI" id="CHEBI:57783"/>
    </ligand>
</feature>
<dbReference type="PANTHER" id="PTHR11728:SF1">
    <property type="entry name" value="GLYCEROL-3-PHOSPHATE DEHYDROGENASE [NAD(+)] 2, CHLOROPLASTIC"/>
    <property type="match status" value="1"/>
</dbReference>
<protein>
    <recommendedName>
        <fullName evidence="12 14">Glycerol-3-phosphate dehydrogenase [NAD(P)+]</fullName>
        <ecNumber evidence="11 14">1.1.1.94</ecNumber>
    </recommendedName>
    <alternativeName>
        <fullName evidence="14">NAD(P)(+)-dependent glycerol-3-phosphate dehydrogenase</fullName>
    </alternativeName>
    <alternativeName>
        <fullName evidence="13 14">NAD(P)H-dependent dihydroxyacetone-phosphate reductase</fullName>
    </alternativeName>
</protein>
<dbReference type="RefSeq" id="WP_060778805.1">
    <property type="nucleotide sequence ID" value="NZ_CAJHLF010000004.1"/>
</dbReference>
<feature type="binding site" evidence="17">
    <location>
        <position position="149"/>
    </location>
    <ligand>
        <name>NAD(+)</name>
        <dbReference type="ChEBI" id="CHEBI:57540"/>
    </ligand>
</feature>
<evidence type="ECO:0000256" key="8">
    <source>
        <dbReference type="ARBA" id="ARBA00023209"/>
    </source>
</evidence>
<feature type="binding site" evidence="14">
    <location>
        <position position="264"/>
    </location>
    <ligand>
        <name>sn-glycerol 3-phosphate</name>
        <dbReference type="ChEBI" id="CHEBI:57597"/>
    </ligand>
</feature>
<evidence type="ECO:0000256" key="15">
    <source>
        <dbReference type="PIRSR" id="PIRSR000114-1"/>
    </source>
</evidence>
<comment type="subcellular location">
    <subcellularLocation>
        <location evidence="14">Cytoplasm</location>
    </subcellularLocation>
</comment>
<evidence type="ECO:0000256" key="10">
    <source>
        <dbReference type="ARBA" id="ARBA00052716"/>
    </source>
</evidence>